<keyword evidence="4 13" id="KW-0547">Nucleotide-binding</keyword>
<dbReference type="Pfam" id="PF00271">
    <property type="entry name" value="Helicase_C"/>
    <property type="match status" value="1"/>
</dbReference>
<reference evidence="20" key="1">
    <citation type="journal article" date="2018" name="Nat. Microbiol.">
        <title>Leveraging single-cell genomics to expand the fungal tree of life.</title>
        <authorList>
            <person name="Ahrendt S.R."/>
            <person name="Quandt C.A."/>
            <person name="Ciobanu D."/>
            <person name="Clum A."/>
            <person name="Salamov A."/>
            <person name="Andreopoulos B."/>
            <person name="Cheng J.F."/>
            <person name="Woyke T."/>
            <person name="Pelin A."/>
            <person name="Henrissat B."/>
            <person name="Reynolds N.K."/>
            <person name="Benny G.L."/>
            <person name="Smith M.E."/>
            <person name="James T.Y."/>
            <person name="Grigoriev I.V."/>
        </authorList>
    </citation>
    <scope>NUCLEOTIDE SEQUENCE [LARGE SCALE GENOMIC DNA]</scope>
    <source>
        <strain evidence="20">RSA 468</strain>
    </source>
</reference>
<feature type="compositionally biased region" description="Basic and acidic residues" evidence="15">
    <location>
        <begin position="553"/>
        <end position="569"/>
    </location>
</feature>
<evidence type="ECO:0000259" key="18">
    <source>
        <dbReference type="PROSITE" id="PS51195"/>
    </source>
</evidence>
<dbReference type="InterPro" id="IPR044773">
    <property type="entry name" value="DDX18/Has1_DEADc"/>
</dbReference>
<feature type="region of interest" description="Disordered" evidence="15">
    <location>
        <begin position="528"/>
        <end position="602"/>
    </location>
</feature>
<organism evidence="19 20">
    <name type="scientific">Dimargaris cristalligena</name>
    <dbReference type="NCBI Taxonomy" id="215637"/>
    <lineage>
        <taxon>Eukaryota</taxon>
        <taxon>Fungi</taxon>
        <taxon>Fungi incertae sedis</taxon>
        <taxon>Zoopagomycota</taxon>
        <taxon>Kickxellomycotina</taxon>
        <taxon>Dimargaritomycetes</taxon>
        <taxon>Dimargaritales</taxon>
        <taxon>Dimargaritaceae</taxon>
        <taxon>Dimargaris</taxon>
    </lineage>
</organism>
<keyword evidence="2" id="KW-0690">Ribosome biogenesis</keyword>
<evidence type="ECO:0000313" key="19">
    <source>
        <dbReference type="EMBL" id="RKP39614.1"/>
    </source>
</evidence>
<keyword evidence="8 14" id="KW-0694">RNA-binding</keyword>
<evidence type="ECO:0000256" key="13">
    <source>
        <dbReference type="RuleBase" id="RU000492"/>
    </source>
</evidence>
<keyword evidence="6 13" id="KW-0347">Helicase</keyword>
<evidence type="ECO:0000256" key="12">
    <source>
        <dbReference type="PROSITE-ProRule" id="PRU00552"/>
    </source>
</evidence>
<dbReference type="AlphaFoldDB" id="A0A4Q0A0T2"/>
<comment type="catalytic activity">
    <reaction evidence="11 14">
        <text>ATP + H2O = ADP + phosphate + H(+)</text>
        <dbReference type="Rhea" id="RHEA:13065"/>
        <dbReference type="ChEBI" id="CHEBI:15377"/>
        <dbReference type="ChEBI" id="CHEBI:15378"/>
        <dbReference type="ChEBI" id="CHEBI:30616"/>
        <dbReference type="ChEBI" id="CHEBI:43474"/>
        <dbReference type="ChEBI" id="CHEBI:456216"/>
        <dbReference type="EC" id="3.6.4.13"/>
    </reaction>
</comment>
<dbReference type="PROSITE" id="PS51195">
    <property type="entry name" value="Q_MOTIF"/>
    <property type="match status" value="1"/>
</dbReference>
<protein>
    <recommendedName>
        <fullName evidence="14">ATP-dependent RNA helicase</fullName>
        <ecNumber evidence="14">3.6.4.13</ecNumber>
    </recommendedName>
</protein>
<dbReference type="GO" id="GO:0016887">
    <property type="term" value="F:ATP hydrolysis activity"/>
    <property type="evidence" value="ECO:0007669"/>
    <property type="project" value="RHEA"/>
</dbReference>
<evidence type="ECO:0000256" key="9">
    <source>
        <dbReference type="ARBA" id="ARBA00024310"/>
    </source>
</evidence>
<dbReference type="PROSITE" id="PS51194">
    <property type="entry name" value="HELICASE_CTER"/>
    <property type="match status" value="1"/>
</dbReference>
<dbReference type="SUPFAM" id="SSF52540">
    <property type="entry name" value="P-loop containing nucleoside triphosphate hydrolases"/>
    <property type="match status" value="2"/>
</dbReference>
<comment type="domain">
    <text evidence="14">The Q motif is unique to and characteristic of the DEAD box family of RNA helicases and controls ATP binding and hydrolysis.</text>
</comment>
<dbReference type="InterPro" id="IPR025313">
    <property type="entry name" value="SPB4-like_CTE"/>
</dbReference>
<feature type="domain" description="Helicase C-terminal" evidence="17">
    <location>
        <begin position="317"/>
        <end position="473"/>
    </location>
</feature>
<proteinExistence type="inferred from homology"/>
<comment type="similarity">
    <text evidence="10">Belongs to the DEAD box helicase family. DDX18/HAS1 subfamily.</text>
</comment>
<dbReference type="Pfam" id="PF13959">
    <property type="entry name" value="CTE_SPB4"/>
    <property type="match status" value="1"/>
</dbReference>
<dbReference type="GO" id="GO:0003724">
    <property type="term" value="F:RNA helicase activity"/>
    <property type="evidence" value="ECO:0007669"/>
    <property type="project" value="UniProtKB-EC"/>
</dbReference>
<evidence type="ECO:0000256" key="15">
    <source>
        <dbReference type="SAM" id="MobiDB-lite"/>
    </source>
</evidence>
<dbReference type="PANTHER" id="PTHR24031">
    <property type="entry name" value="RNA HELICASE"/>
    <property type="match status" value="1"/>
</dbReference>
<feature type="short sequence motif" description="Q motif" evidence="12">
    <location>
        <begin position="84"/>
        <end position="112"/>
    </location>
</feature>
<feature type="domain" description="DEAD-box RNA helicase Q" evidence="18">
    <location>
        <begin position="84"/>
        <end position="112"/>
    </location>
</feature>
<keyword evidence="5 13" id="KW-0378">Hydrolase</keyword>
<dbReference type="CDD" id="cd17942">
    <property type="entry name" value="DEADc_DDX18"/>
    <property type="match status" value="1"/>
</dbReference>
<feature type="region of interest" description="Disordered" evidence="15">
    <location>
        <begin position="1"/>
        <end position="79"/>
    </location>
</feature>
<dbReference type="FunFam" id="3.40.50.300:FF:000379">
    <property type="entry name" value="RNA helicase"/>
    <property type="match status" value="1"/>
</dbReference>
<evidence type="ECO:0000256" key="1">
    <source>
        <dbReference type="ARBA" id="ARBA00004604"/>
    </source>
</evidence>
<gene>
    <name evidence="19" type="ORF">BJ085DRAFT_30666</name>
</gene>
<dbReference type="SMART" id="SM00487">
    <property type="entry name" value="DEXDc"/>
    <property type="match status" value="1"/>
</dbReference>
<dbReference type="SMART" id="SM01178">
    <property type="entry name" value="DUF4217"/>
    <property type="match status" value="1"/>
</dbReference>
<feature type="compositionally biased region" description="Basic residues" evidence="15">
    <location>
        <begin position="1"/>
        <end position="10"/>
    </location>
</feature>
<comment type="function">
    <text evidence="14">RNA helicase.</text>
</comment>
<dbReference type="InterPro" id="IPR001650">
    <property type="entry name" value="Helicase_C-like"/>
</dbReference>
<dbReference type="InterPro" id="IPR027417">
    <property type="entry name" value="P-loop_NTPase"/>
</dbReference>
<evidence type="ECO:0000256" key="11">
    <source>
        <dbReference type="ARBA" id="ARBA00047984"/>
    </source>
</evidence>
<dbReference type="CDD" id="cd18787">
    <property type="entry name" value="SF2_C_DEAD"/>
    <property type="match status" value="1"/>
</dbReference>
<name>A0A4Q0A0T2_9FUNG</name>
<sequence length="602" mass="66391">MGRVRNRNKNKATETASQPSAETPIDAKKQTKDNSSLNETKKEVAPSTATAPPKTKPKAKKPKTTAPSSDLPAIKVSTDEADQGKFESLGISSSLKDAIRDMGFTKMTDIQARSIPAALSGRDILGAAKTGSGKTAAFLIPIIELLSKISFKPHNGTGAMVVSPTRELALQIYGVLRQLMVFQTQTFGVVIGGANRQSEAEKLAKGVNILVATPGRLVDHMQNTTGFVYRNCKVLVIDEADRILDVGFEKETRLIVKLLPPERQTLLFSATQTTKVKDLARISLKKGPLYVNVDEDKVDSTADNLQQGFVVVEVTKRFTLLYTFLRRNLKKKVIVFLSTCQMVDFYRELFNYIDVPVLGLHGKLAQTKRSATFFEFHNAERGILLCTNVAARGLDIPEVDWIVQCEAPDDPANYIHRVGRTARAGRNGQSVLFLLPNEIKYLQYLKIAKVPLQEYDIGANRLPNLQPHLDRLIQGNKYLTNSAKQAFRSFIMDYHSRKHKDVFDIRKLAVQPLAASLGLTSVPSVGPKVNLGEVDSISNDTDDDESEGEGEFEVSREKSDKEGAKELHSGHGSGKSQPGLKHKAKGGHSRDSKPFKRQKKAD</sequence>
<feature type="compositionally biased region" description="Acidic residues" evidence="15">
    <location>
        <begin position="540"/>
        <end position="552"/>
    </location>
</feature>
<comment type="function">
    <text evidence="9">ATP-dependent RNA helicase involved in 40S ribosomal subunit biogenesis. Required for the processing and cleavage of 35S pre-rRNA at sites A0, A1, and A2, leading to mature 18S rRNA.</text>
</comment>
<dbReference type="EMBL" id="ML002257">
    <property type="protein sequence ID" value="RKP39614.1"/>
    <property type="molecule type" value="Genomic_DNA"/>
</dbReference>
<evidence type="ECO:0000256" key="7">
    <source>
        <dbReference type="ARBA" id="ARBA00022840"/>
    </source>
</evidence>
<evidence type="ECO:0000259" key="16">
    <source>
        <dbReference type="PROSITE" id="PS51192"/>
    </source>
</evidence>
<evidence type="ECO:0000256" key="2">
    <source>
        <dbReference type="ARBA" id="ARBA00022517"/>
    </source>
</evidence>
<evidence type="ECO:0000256" key="3">
    <source>
        <dbReference type="ARBA" id="ARBA00022552"/>
    </source>
</evidence>
<dbReference type="GO" id="GO:0006364">
    <property type="term" value="P:rRNA processing"/>
    <property type="evidence" value="ECO:0007669"/>
    <property type="project" value="UniProtKB-KW"/>
</dbReference>
<dbReference type="PROSITE" id="PS00039">
    <property type="entry name" value="DEAD_ATP_HELICASE"/>
    <property type="match status" value="1"/>
</dbReference>
<evidence type="ECO:0000313" key="20">
    <source>
        <dbReference type="Proteomes" id="UP000268162"/>
    </source>
</evidence>
<keyword evidence="7 13" id="KW-0067">ATP-binding</keyword>
<evidence type="ECO:0000256" key="5">
    <source>
        <dbReference type="ARBA" id="ARBA00022801"/>
    </source>
</evidence>
<dbReference type="InterPro" id="IPR014001">
    <property type="entry name" value="Helicase_ATP-bd"/>
</dbReference>
<dbReference type="Gene3D" id="3.40.50.300">
    <property type="entry name" value="P-loop containing nucleotide triphosphate hydrolases"/>
    <property type="match status" value="2"/>
</dbReference>
<evidence type="ECO:0000256" key="6">
    <source>
        <dbReference type="ARBA" id="ARBA00022806"/>
    </source>
</evidence>
<dbReference type="PROSITE" id="PS51192">
    <property type="entry name" value="HELICASE_ATP_BIND_1"/>
    <property type="match status" value="1"/>
</dbReference>
<dbReference type="Pfam" id="PF00270">
    <property type="entry name" value="DEAD"/>
    <property type="match status" value="1"/>
</dbReference>
<dbReference type="GO" id="GO:0005524">
    <property type="term" value="F:ATP binding"/>
    <property type="evidence" value="ECO:0007669"/>
    <property type="project" value="UniProtKB-UniRule"/>
</dbReference>
<dbReference type="InterPro" id="IPR011545">
    <property type="entry name" value="DEAD/DEAH_box_helicase_dom"/>
</dbReference>
<evidence type="ECO:0000256" key="4">
    <source>
        <dbReference type="ARBA" id="ARBA00022741"/>
    </source>
</evidence>
<dbReference type="InterPro" id="IPR000629">
    <property type="entry name" value="RNA-helicase_DEAD-box_CS"/>
</dbReference>
<dbReference type="Proteomes" id="UP000268162">
    <property type="component" value="Unassembled WGS sequence"/>
</dbReference>
<comment type="subcellular location">
    <subcellularLocation>
        <location evidence="1">Nucleus</location>
        <location evidence="1">Nucleolus</location>
    </subcellularLocation>
</comment>
<evidence type="ECO:0000256" key="10">
    <source>
        <dbReference type="ARBA" id="ARBA00024357"/>
    </source>
</evidence>
<accession>A0A4Q0A0T2</accession>
<feature type="compositionally biased region" description="Basic and acidic residues" evidence="15">
    <location>
        <begin position="588"/>
        <end position="602"/>
    </location>
</feature>
<keyword evidence="3" id="KW-0698">rRNA processing</keyword>
<dbReference type="GO" id="GO:0003723">
    <property type="term" value="F:RNA binding"/>
    <property type="evidence" value="ECO:0007669"/>
    <property type="project" value="UniProtKB-UniRule"/>
</dbReference>
<dbReference type="SMART" id="SM00490">
    <property type="entry name" value="HELICc"/>
    <property type="match status" value="1"/>
</dbReference>
<dbReference type="InterPro" id="IPR014014">
    <property type="entry name" value="RNA_helicase_DEAD_Q_motif"/>
</dbReference>
<evidence type="ECO:0000256" key="14">
    <source>
        <dbReference type="RuleBase" id="RU365068"/>
    </source>
</evidence>
<feature type="domain" description="Helicase ATP-binding" evidence="16">
    <location>
        <begin position="115"/>
        <end position="290"/>
    </location>
</feature>
<dbReference type="EC" id="3.6.4.13" evidence="14"/>
<keyword evidence="20" id="KW-1185">Reference proteome</keyword>
<evidence type="ECO:0000259" key="17">
    <source>
        <dbReference type="PROSITE" id="PS51194"/>
    </source>
</evidence>
<evidence type="ECO:0000256" key="8">
    <source>
        <dbReference type="ARBA" id="ARBA00022884"/>
    </source>
</evidence>
<dbReference type="STRING" id="215637.A0A4Q0A0T2"/>
<dbReference type="GO" id="GO:0005730">
    <property type="term" value="C:nucleolus"/>
    <property type="evidence" value="ECO:0007669"/>
    <property type="project" value="UniProtKB-SubCell"/>
</dbReference>